<dbReference type="KEGG" id="gms:SOIL9_66170"/>
<evidence type="ECO:0000313" key="8">
    <source>
        <dbReference type="EMBL" id="VTR91097.1"/>
    </source>
</evidence>
<feature type="chain" id="PRO_5026969905" description="Phospholipase B" evidence="7">
    <location>
        <begin position="24"/>
        <end position="476"/>
    </location>
</feature>
<keyword evidence="9" id="KW-1185">Reference proteome</keyword>
<evidence type="ECO:0000256" key="2">
    <source>
        <dbReference type="ARBA" id="ARBA00022801"/>
    </source>
</evidence>
<keyword evidence="2" id="KW-0378">Hydrolase</keyword>
<keyword evidence="4" id="KW-0443">Lipid metabolism</keyword>
<dbReference type="GO" id="GO:0005576">
    <property type="term" value="C:extracellular region"/>
    <property type="evidence" value="ECO:0007669"/>
    <property type="project" value="TreeGrafter"/>
</dbReference>
<evidence type="ECO:0000256" key="6">
    <source>
        <dbReference type="SAM" id="MobiDB-lite"/>
    </source>
</evidence>
<evidence type="ECO:0000256" key="5">
    <source>
        <dbReference type="ARBA" id="ARBA00023180"/>
    </source>
</evidence>
<reference evidence="8 9" key="1">
    <citation type="submission" date="2019-05" db="EMBL/GenBank/DDBJ databases">
        <authorList>
            <consortium name="Science for Life Laboratories"/>
        </authorList>
    </citation>
    <scope>NUCLEOTIDE SEQUENCE [LARGE SCALE GENOMIC DNA]</scope>
    <source>
        <strain evidence="8">Soil9</strain>
    </source>
</reference>
<evidence type="ECO:0000313" key="9">
    <source>
        <dbReference type="Proteomes" id="UP000464178"/>
    </source>
</evidence>
<protein>
    <recommendedName>
        <fullName evidence="10">Phospholipase B</fullName>
    </recommendedName>
</protein>
<sequence length="476" mass="52666">MRRLALFLPLILSSLFVASPTISAPPVAVEIPAAHKPEAKDVIRYGDGYRYPQAGWVVLHVEGEPYTRGYQQGRLLSKEIAAFIRMIAADRSAKAPADGWKAARQLANALFLRKIDREVLEEMKGIAEGATDAGESYDQRDIDLLDIVVLNSWMELESLDSALNTMPTGLEDKVFPRPGLPKAPAPRPTKKDHCSAFIATGPATADGKIVFGHITMSGLNSAPFVNVWIDVVPKKGHRFVMQAFPGGVWSSQDYYINDAGIVLCETTISQSPFDATGMALTSRARKAIQYGDSIDAVVKALSEKNNGLYANEWLIGDLKTNEIAMFELGTKATKLWRSSKEEWFGETKGFYWGNNNAKDLAVRLEALPAEADERPERTEWEPDERDKAWLKFYKEYAGKIDAAAAKVAFTNETLAQDSSLDAKYATADMAKKLATHAMYGPPHGKPWKPTDEQKRDHPEIMTLEPHPWTVLTAGKP</sequence>
<feature type="compositionally biased region" description="Basic and acidic residues" evidence="6">
    <location>
        <begin position="448"/>
        <end position="459"/>
    </location>
</feature>
<dbReference type="GO" id="GO:0004620">
    <property type="term" value="F:phospholipase activity"/>
    <property type="evidence" value="ECO:0007669"/>
    <property type="project" value="InterPro"/>
</dbReference>
<feature type="signal peptide" evidence="7">
    <location>
        <begin position="1"/>
        <end position="23"/>
    </location>
</feature>
<feature type="region of interest" description="Disordered" evidence="6">
    <location>
        <begin position="437"/>
        <end position="476"/>
    </location>
</feature>
<organism evidence="8 9">
    <name type="scientific">Gemmata massiliana</name>
    <dbReference type="NCBI Taxonomy" id="1210884"/>
    <lineage>
        <taxon>Bacteria</taxon>
        <taxon>Pseudomonadati</taxon>
        <taxon>Planctomycetota</taxon>
        <taxon>Planctomycetia</taxon>
        <taxon>Gemmatales</taxon>
        <taxon>Gemmataceae</taxon>
        <taxon>Gemmata</taxon>
    </lineage>
</organism>
<dbReference type="NCBIfam" id="NF040521">
    <property type="entry name" value="C45_proenzyme"/>
    <property type="match status" value="1"/>
</dbReference>
<keyword evidence="5" id="KW-0325">Glycoprotein</keyword>
<dbReference type="RefSeq" id="WP_162666144.1">
    <property type="nucleotide sequence ID" value="NZ_LR593886.1"/>
</dbReference>
<name>A0A6P2CRB2_9BACT</name>
<dbReference type="Proteomes" id="UP000464178">
    <property type="component" value="Chromosome"/>
</dbReference>
<accession>A0A6P2CRB2</accession>
<dbReference type="Gene3D" id="3.60.60.30">
    <property type="match status" value="1"/>
</dbReference>
<dbReference type="EMBL" id="LR593886">
    <property type="protein sequence ID" value="VTR91097.1"/>
    <property type="molecule type" value="Genomic_DNA"/>
</dbReference>
<dbReference type="GO" id="GO:0009395">
    <property type="term" value="P:phospholipid catabolic process"/>
    <property type="evidence" value="ECO:0007669"/>
    <property type="project" value="TreeGrafter"/>
</dbReference>
<dbReference type="PANTHER" id="PTHR12370">
    <property type="entry name" value="PHOSPHOLIPASE B-RELATED"/>
    <property type="match status" value="1"/>
</dbReference>
<evidence type="ECO:0008006" key="10">
    <source>
        <dbReference type="Google" id="ProtNLM"/>
    </source>
</evidence>
<proteinExistence type="predicted"/>
<dbReference type="PANTHER" id="PTHR12370:SF3">
    <property type="entry name" value="PHOSPHOLIPASE B-LIKE 2-RELATED"/>
    <property type="match status" value="1"/>
</dbReference>
<dbReference type="AlphaFoldDB" id="A0A6P2CRB2"/>
<dbReference type="InterPro" id="IPR047794">
    <property type="entry name" value="C45_proenzyme-like"/>
</dbReference>
<evidence type="ECO:0000256" key="3">
    <source>
        <dbReference type="ARBA" id="ARBA00022963"/>
    </source>
</evidence>
<evidence type="ECO:0000256" key="4">
    <source>
        <dbReference type="ARBA" id="ARBA00023098"/>
    </source>
</evidence>
<keyword evidence="1 7" id="KW-0732">Signal</keyword>
<evidence type="ECO:0000256" key="1">
    <source>
        <dbReference type="ARBA" id="ARBA00022729"/>
    </source>
</evidence>
<gene>
    <name evidence="8" type="ORF">SOIL9_66170</name>
</gene>
<keyword evidence="3" id="KW-0442">Lipid degradation</keyword>
<dbReference type="InterPro" id="IPR007000">
    <property type="entry name" value="PLipase_B-like"/>
</dbReference>
<evidence type="ECO:0000256" key="7">
    <source>
        <dbReference type="SAM" id="SignalP"/>
    </source>
</evidence>
<dbReference type="Pfam" id="PF04916">
    <property type="entry name" value="Phospholip_B"/>
    <property type="match status" value="1"/>
</dbReference>